<protein>
    <submittedName>
        <fullName evidence="1">Alternative protein ZCCHC16</fullName>
    </submittedName>
</protein>
<evidence type="ECO:0000313" key="1">
    <source>
        <dbReference type="EMBL" id="CCQ43012.1"/>
    </source>
</evidence>
<dbReference type="EMBL" id="HF583515">
    <property type="protein sequence ID" value="CCQ43012.1"/>
    <property type="molecule type" value="Genomic_DNA"/>
</dbReference>
<gene>
    <name evidence="1" type="primary">ZCCHC16</name>
</gene>
<organism evidence="1">
    <name type="scientific">Homo sapiens</name>
    <name type="common">Human</name>
    <dbReference type="NCBI Taxonomy" id="9606"/>
    <lineage>
        <taxon>Eukaryota</taxon>
        <taxon>Metazoa</taxon>
        <taxon>Chordata</taxon>
        <taxon>Craniata</taxon>
        <taxon>Vertebrata</taxon>
        <taxon>Euteleostomi</taxon>
        <taxon>Mammalia</taxon>
        <taxon>Eutheria</taxon>
        <taxon>Euarchontoglires</taxon>
        <taxon>Primates</taxon>
        <taxon>Haplorrhini</taxon>
        <taxon>Catarrhini</taxon>
        <taxon>Hominidae</taxon>
        <taxon>Homo</taxon>
    </lineage>
</organism>
<name>L8EC62_HUMAN</name>
<sequence length="42" mass="4807">MLSQQTEPPGYLQTRLNGHLNTAWNCWSLFLCRLAHQAGVCF</sequence>
<accession>L8EC62</accession>
<reference evidence="1" key="1">
    <citation type="journal article" date="2013" name="PLoS ONE">
        <title>Direct detection of alternative open reading frames translation products in human significantly expands the proteome.</title>
        <authorList>
            <person name="Vanderperre B."/>
            <person name="Lucier J.-F."/>
            <person name="Motard J."/>
            <person name="Tremblay G."/>
            <person name="Vanderperre S."/>
            <person name="Wisztorski M."/>
            <person name="Salzet M."/>
            <person name="Boisvert F.-M."/>
            <person name="Roucou X."/>
        </authorList>
    </citation>
    <scope>NUCLEOTIDE SEQUENCE</scope>
</reference>
<proteinExistence type="predicted"/>
<dbReference type="AlphaFoldDB" id="L8EC62"/>
<dbReference type="ChiTaRS" id="RTL4">
    <property type="organism name" value="human"/>
</dbReference>